<protein>
    <submittedName>
        <fullName evidence="2">Uncharacterized protein</fullName>
    </submittedName>
</protein>
<dbReference type="AlphaFoldDB" id="A0AAN9TJB8"/>
<dbReference type="EMBL" id="JBBCAQ010000037">
    <property type="protein sequence ID" value="KAK7573901.1"/>
    <property type="molecule type" value="Genomic_DNA"/>
</dbReference>
<sequence>METAHYNGGPPPPQMDVNDAISSSNGYLKDHQDDKSCNSSPHTPDDLSSSNKVQSLTPLSCVWPLPRGLLQLVWELRLSAIWFREKSFSPSSSASLG</sequence>
<accession>A0AAN9TJB8</accession>
<keyword evidence="3" id="KW-1185">Reference proteome</keyword>
<name>A0AAN9TJB8_9HEMI</name>
<gene>
    <name evidence="2" type="ORF">V9T40_011092</name>
</gene>
<dbReference type="Proteomes" id="UP001367676">
    <property type="component" value="Unassembled WGS sequence"/>
</dbReference>
<evidence type="ECO:0000313" key="3">
    <source>
        <dbReference type="Proteomes" id="UP001367676"/>
    </source>
</evidence>
<reference evidence="2 3" key="1">
    <citation type="submission" date="2024-03" db="EMBL/GenBank/DDBJ databases">
        <title>Adaptation during the transition from Ophiocordyceps entomopathogen to insect associate is accompanied by gene loss and intensified selection.</title>
        <authorList>
            <person name="Ward C.M."/>
            <person name="Onetto C.A."/>
            <person name="Borneman A.R."/>
        </authorList>
    </citation>
    <scope>NUCLEOTIDE SEQUENCE [LARGE SCALE GENOMIC DNA]</scope>
    <source>
        <strain evidence="2">AWRI1</strain>
        <tissue evidence="2">Single Adult Female</tissue>
    </source>
</reference>
<feature type="compositionally biased region" description="Polar residues" evidence="1">
    <location>
        <begin position="37"/>
        <end position="55"/>
    </location>
</feature>
<feature type="region of interest" description="Disordered" evidence="1">
    <location>
        <begin position="1"/>
        <end position="55"/>
    </location>
</feature>
<evidence type="ECO:0000313" key="2">
    <source>
        <dbReference type="EMBL" id="KAK7573901.1"/>
    </source>
</evidence>
<comment type="caution">
    <text evidence="2">The sequence shown here is derived from an EMBL/GenBank/DDBJ whole genome shotgun (WGS) entry which is preliminary data.</text>
</comment>
<proteinExistence type="predicted"/>
<evidence type="ECO:0000256" key="1">
    <source>
        <dbReference type="SAM" id="MobiDB-lite"/>
    </source>
</evidence>
<organism evidence="2 3">
    <name type="scientific">Parthenolecanium corni</name>
    <dbReference type="NCBI Taxonomy" id="536013"/>
    <lineage>
        <taxon>Eukaryota</taxon>
        <taxon>Metazoa</taxon>
        <taxon>Ecdysozoa</taxon>
        <taxon>Arthropoda</taxon>
        <taxon>Hexapoda</taxon>
        <taxon>Insecta</taxon>
        <taxon>Pterygota</taxon>
        <taxon>Neoptera</taxon>
        <taxon>Paraneoptera</taxon>
        <taxon>Hemiptera</taxon>
        <taxon>Sternorrhyncha</taxon>
        <taxon>Coccoidea</taxon>
        <taxon>Coccidae</taxon>
        <taxon>Parthenolecanium</taxon>
    </lineage>
</organism>